<sequence>MTGPDLGPYVSRTRRLLETAPPTTACETRAHFVDPFLDALGWNVYTNACRTNVAVDDTHLEYVLSIDSVPALFVAVEPLEDSLAESRAAALLEAMAWTGVDRAIYTNGRHFLFLAGTMDIDRLGCHHTTLTDHERSIDHFTRRSLDSHLEYHDRAFVARQLATERNSLVESIRSTLQDHADESEPYDSEFESATERFLDKLIVSFVRGEGDHPEPADVALEFTDGTTDEYTTAIEPADSSPAGSSYRSNGAPDDSADDEGSPSAESTASSGSDANPTTHVPDADATTSSPGADSAAGDDSLADDQVEPSATTATETGNSEYVVRFFNERGSIGAIGHSSSDGALVQTAEYLFERGLSGIRVPWRPEDGDRTILNDEPTRDDGSSMDDPRGLSNGLYLEAGGDLDTHRRRVQALASRAGLRAMLTGDWEDTD</sequence>
<gene>
    <name evidence="2" type="ORF">D8Y22_20470</name>
</gene>
<feature type="region of interest" description="Disordered" evidence="1">
    <location>
        <begin position="367"/>
        <end position="393"/>
    </location>
</feature>
<feature type="compositionally biased region" description="Low complexity" evidence="1">
    <location>
        <begin position="283"/>
        <end position="299"/>
    </location>
</feature>
<feature type="region of interest" description="Disordered" evidence="1">
    <location>
        <begin position="232"/>
        <end position="315"/>
    </location>
</feature>
<dbReference type="OrthoDB" id="330911at2157"/>
<keyword evidence="3" id="KW-1185">Reference proteome</keyword>
<evidence type="ECO:0000313" key="2">
    <source>
        <dbReference type="EMBL" id="THE62838.1"/>
    </source>
</evidence>
<dbReference type="RefSeq" id="WP_141466470.1">
    <property type="nucleotide sequence ID" value="NZ_RBZW01000076.1"/>
</dbReference>
<evidence type="ECO:0000256" key="1">
    <source>
        <dbReference type="SAM" id="MobiDB-lite"/>
    </source>
</evidence>
<evidence type="ECO:0008006" key="4">
    <source>
        <dbReference type="Google" id="ProtNLM"/>
    </source>
</evidence>
<proteinExistence type="predicted"/>
<dbReference type="EMBL" id="RBZW01000076">
    <property type="protein sequence ID" value="THE62838.1"/>
    <property type="molecule type" value="Genomic_DNA"/>
</dbReference>
<feature type="compositionally biased region" description="Low complexity" evidence="1">
    <location>
        <begin position="261"/>
        <end position="272"/>
    </location>
</feature>
<dbReference type="AlphaFoldDB" id="A0A4S3TJS5"/>
<name>A0A4S3TJS5_9EURY</name>
<protein>
    <recommendedName>
        <fullName evidence="4">Type I restriction enzyme R protein N-terminal domain-containing protein</fullName>
    </recommendedName>
</protein>
<evidence type="ECO:0000313" key="3">
    <source>
        <dbReference type="Proteomes" id="UP000318864"/>
    </source>
</evidence>
<dbReference type="Proteomes" id="UP000318864">
    <property type="component" value="Unassembled WGS sequence"/>
</dbReference>
<comment type="caution">
    <text evidence="2">The sequence shown here is derived from an EMBL/GenBank/DDBJ whole genome shotgun (WGS) entry which is preliminary data.</text>
</comment>
<feature type="compositionally biased region" description="Basic and acidic residues" evidence="1">
    <location>
        <begin position="367"/>
        <end position="389"/>
    </location>
</feature>
<reference evidence="2 3" key="1">
    <citation type="submission" date="2018-10" db="EMBL/GenBank/DDBJ databases">
        <title>Natronolimnobius sp. XQ-INN 246 isolated from Inner Mongolia Autonomous Region of China.</title>
        <authorList>
            <person name="Xue Q."/>
        </authorList>
    </citation>
    <scope>NUCLEOTIDE SEQUENCE [LARGE SCALE GENOMIC DNA]</scope>
    <source>
        <strain evidence="2 3">XQ-INN 246</strain>
    </source>
</reference>
<accession>A0A4S3TJS5</accession>
<organism evidence="2 3">
    <name type="scientific">Salinadaptatus halalkaliphilus</name>
    <dbReference type="NCBI Taxonomy" id="2419781"/>
    <lineage>
        <taxon>Archaea</taxon>
        <taxon>Methanobacteriati</taxon>
        <taxon>Methanobacteriota</taxon>
        <taxon>Stenosarchaea group</taxon>
        <taxon>Halobacteria</taxon>
        <taxon>Halobacteriales</taxon>
        <taxon>Natrialbaceae</taxon>
        <taxon>Salinadaptatus</taxon>
    </lineage>
</organism>